<reference evidence="3" key="1">
    <citation type="submission" date="2023-06" db="EMBL/GenBank/DDBJ databases">
        <title>Black Yeasts Isolated from many extreme environments.</title>
        <authorList>
            <person name="Coleine C."/>
            <person name="Stajich J.E."/>
            <person name="Selbmann L."/>
        </authorList>
    </citation>
    <scope>NUCLEOTIDE SEQUENCE</scope>
    <source>
        <strain evidence="3">CCFEE 5200</strain>
    </source>
</reference>
<accession>A0AAN6H7L3</accession>
<protein>
    <recommendedName>
        <fullName evidence="2">2EXR domain-containing protein</fullName>
    </recommendedName>
</protein>
<feature type="region of interest" description="Disordered" evidence="1">
    <location>
        <begin position="1"/>
        <end position="23"/>
    </location>
</feature>
<dbReference type="Proteomes" id="UP001175353">
    <property type="component" value="Unassembled WGS sequence"/>
</dbReference>
<sequence length="311" mass="35487">MIAGLLDTPPIVDSTEEPNGTDFLSLPPEVREMIYTLLPEVAQINITQHYPHDFWVDRPNAKGVNQPAASQVCRLMRQECLDVFYGKTDFMLDLHSWPHIQFPATWNPLKIFEQWISGIGNENAGRLRSVTFMSHCFSVHLRWSKNAQHLTLKFLPALLDAVDAETKEGVNWGYTYELATSRAEQGLRSVMDRIISERAGTLLRVDDFKEVGRIVNKLPPFICRRHLVLFGAFPQSDRVEDWPAPWFHLMKCRFCSAAQGSRSTYFQTSFPAVQLGFGVVPTFEHYKGQNAPTFEYRKEQGGPHEGEEDAV</sequence>
<feature type="domain" description="2EXR" evidence="2">
    <location>
        <begin position="23"/>
        <end position="86"/>
    </location>
</feature>
<evidence type="ECO:0000313" key="3">
    <source>
        <dbReference type="EMBL" id="KAK0957785.1"/>
    </source>
</evidence>
<evidence type="ECO:0000259" key="2">
    <source>
        <dbReference type="Pfam" id="PF20150"/>
    </source>
</evidence>
<evidence type="ECO:0000313" key="4">
    <source>
        <dbReference type="Proteomes" id="UP001175353"/>
    </source>
</evidence>
<dbReference type="Pfam" id="PF20150">
    <property type="entry name" value="2EXR"/>
    <property type="match status" value="1"/>
</dbReference>
<dbReference type="InterPro" id="IPR045518">
    <property type="entry name" value="2EXR"/>
</dbReference>
<gene>
    <name evidence="3" type="ORF">LTR91_021670</name>
</gene>
<name>A0AAN6H7L3_9PEZI</name>
<keyword evidence="4" id="KW-1185">Reference proteome</keyword>
<dbReference type="EMBL" id="JAUJLE010000395">
    <property type="protein sequence ID" value="KAK0957785.1"/>
    <property type="molecule type" value="Genomic_DNA"/>
</dbReference>
<evidence type="ECO:0000256" key="1">
    <source>
        <dbReference type="SAM" id="MobiDB-lite"/>
    </source>
</evidence>
<organism evidence="3 4">
    <name type="scientific">Friedmanniomyces endolithicus</name>
    <dbReference type="NCBI Taxonomy" id="329885"/>
    <lineage>
        <taxon>Eukaryota</taxon>
        <taxon>Fungi</taxon>
        <taxon>Dikarya</taxon>
        <taxon>Ascomycota</taxon>
        <taxon>Pezizomycotina</taxon>
        <taxon>Dothideomycetes</taxon>
        <taxon>Dothideomycetidae</taxon>
        <taxon>Mycosphaerellales</taxon>
        <taxon>Teratosphaeriaceae</taxon>
        <taxon>Friedmanniomyces</taxon>
    </lineage>
</organism>
<proteinExistence type="predicted"/>
<dbReference type="AlphaFoldDB" id="A0AAN6H7L3"/>
<comment type="caution">
    <text evidence="3">The sequence shown here is derived from an EMBL/GenBank/DDBJ whole genome shotgun (WGS) entry which is preliminary data.</text>
</comment>